<reference evidence="2" key="1">
    <citation type="journal article" date="2007" name="Science">
        <title>The Fusarium graminearum genome reveals a link between localized polymorphism and pathogen specialization.</title>
        <authorList>
            <person name="Cuomo C.A."/>
            <person name="Gueldener U."/>
            <person name="Xu J.-R."/>
            <person name="Trail F."/>
            <person name="Turgeon B.G."/>
            <person name="Di Pietro A."/>
            <person name="Walton J.D."/>
            <person name="Ma L.-J."/>
            <person name="Baker S.E."/>
            <person name="Rep M."/>
            <person name="Adam G."/>
            <person name="Antoniw J."/>
            <person name="Baldwin T."/>
            <person name="Calvo S.E."/>
            <person name="Chang Y.-L."/>
            <person name="DeCaprio D."/>
            <person name="Gale L.R."/>
            <person name="Gnerre S."/>
            <person name="Goswami R.S."/>
            <person name="Hammond-Kosack K."/>
            <person name="Harris L.J."/>
            <person name="Hilburn K."/>
            <person name="Kennell J.C."/>
            <person name="Kroken S."/>
            <person name="Magnuson J.K."/>
            <person name="Mannhaupt G."/>
            <person name="Mauceli E.W."/>
            <person name="Mewes H.-W."/>
            <person name="Mitterbauer R."/>
            <person name="Muehlbauer G."/>
            <person name="Muensterkoetter M."/>
            <person name="Nelson D."/>
            <person name="O'Donnell K."/>
            <person name="Ouellet T."/>
            <person name="Qi W."/>
            <person name="Quesneville H."/>
            <person name="Roncero M.I.G."/>
            <person name="Seong K.-Y."/>
            <person name="Tetko I.V."/>
            <person name="Urban M."/>
            <person name="Waalwijk C."/>
            <person name="Ward T.J."/>
            <person name="Yao J."/>
            <person name="Birren B.W."/>
            <person name="Kistler H.C."/>
        </authorList>
    </citation>
    <scope>NUCLEOTIDE SEQUENCE [LARGE SCALE GENOMIC DNA]</scope>
    <source>
        <strain evidence="2">PH-1 / ATCC MYA-4620 / FGSC 9075 / NRRL 31084</strain>
    </source>
</reference>
<feature type="region of interest" description="Disordered" evidence="1">
    <location>
        <begin position="53"/>
        <end position="102"/>
    </location>
</feature>
<dbReference type="EnsemblFungi" id="CEF84560">
    <property type="protein sequence ID" value="CEF84560"/>
    <property type="gene ID" value="FGRRES_20329"/>
</dbReference>
<organism evidence="2">
    <name type="scientific">Gibberella zeae (strain ATCC MYA-4620 / CBS 123657 / FGSC 9075 / NRRL 31084 / PH-1)</name>
    <name type="common">Wheat head blight fungus</name>
    <name type="synonym">Fusarium graminearum</name>
    <dbReference type="NCBI Taxonomy" id="229533"/>
    <lineage>
        <taxon>Eukaryota</taxon>
        <taxon>Fungi</taxon>
        <taxon>Dikarya</taxon>
        <taxon>Ascomycota</taxon>
        <taxon>Pezizomycotina</taxon>
        <taxon>Sordariomycetes</taxon>
        <taxon>Hypocreomycetidae</taxon>
        <taxon>Hypocreales</taxon>
        <taxon>Nectriaceae</taxon>
        <taxon>Fusarium</taxon>
    </lineage>
</organism>
<dbReference type="EMBL" id="HG970335">
    <property type="status" value="NOT_ANNOTATED_CDS"/>
    <property type="molecule type" value="Genomic_DNA"/>
</dbReference>
<feature type="compositionally biased region" description="Low complexity" evidence="1">
    <location>
        <begin position="57"/>
        <end position="66"/>
    </location>
</feature>
<sequence>MEMLKRRRASEKPGRDIDICQDNSPDKKSLRTSCLNRAAHGKDKRALPAYLKRFHVSSNHGSGSNGRTPSDADPRQDQGARTDPAIVLNTDGVGEGRAAGFPPDLRIECVGDGADTNVRADQHPVANKDGGVIVN</sequence>
<evidence type="ECO:0000256" key="1">
    <source>
        <dbReference type="SAM" id="MobiDB-lite"/>
    </source>
</evidence>
<feature type="region of interest" description="Disordered" evidence="1">
    <location>
        <begin position="1"/>
        <end position="32"/>
    </location>
</feature>
<accession>A0A098DRS3</accession>
<evidence type="ECO:0000313" key="2">
    <source>
        <dbReference type="EnsemblFungi" id="CEF84560"/>
    </source>
</evidence>
<dbReference type="AlphaFoldDB" id="A0A098DRS3"/>
<proteinExistence type="predicted"/>
<accession>A0A0E0SDP7</accession>
<feature type="compositionally biased region" description="Basic and acidic residues" evidence="1">
    <location>
        <begin position="10"/>
        <end position="29"/>
    </location>
</feature>
<feature type="compositionally biased region" description="Basic and acidic residues" evidence="1">
    <location>
        <begin position="70"/>
        <end position="80"/>
    </location>
</feature>
<reference evidence="2" key="3">
    <citation type="submission" date="2017-01" db="UniProtKB">
        <authorList>
            <consortium name="EnsemblFungi"/>
        </authorList>
    </citation>
    <scope>IDENTIFICATION</scope>
    <source>
        <strain evidence="2">PH-1 / ATCC MYA-4620 / FGSC 9075 / NRRL 31084</strain>
    </source>
</reference>
<protein>
    <submittedName>
        <fullName evidence="2">Uncharacterized protein</fullName>
    </submittedName>
</protein>
<name>A0A098DRS3_GIBZE</name>
<reference evidence="2" key="2">
    <citation type="journal article" date="2010" name="Nature">
        <title>Comparative genomics reveals mobile pathogenicity chromosomes in Fusarium.</title>
        <authorList>
            <person name="Ma L.J."/>
            <person name="van der Does H.C."/>
            <person name="Borkovich K.A."/>
            <person name="Coleman J.J."/>
            <person name="Daboussi M.J."/>
            <person name="Di Pietro A."/>
            <person name="Dufresne M."/>
            <person name="Freitag M."/>
            <person name="Grabherr M."/>
            <person name="Henrissat B."/>
            <person name="Houterman P.M."/>
            <person name="Kang S."/>
            <person name="Shim W.B."/>
            <person name="Woloshuk C."/>
            <person name="Xie X."/>
            <person name="Xu J.R."/>
            <person name="Antoniw J."/>
            <person name="Baker S.E."/>
            <person name="Bluhm B.H."/>
            <person name="Breakspear A."/>
            <person name="Brown D.W."/>
            <person name="Butchko R.A."/>
            <person name="Chapman S."/>
            <person name="Coulson R."/>
            <person name="Coutinho P.M."/>
            <person name="Danchin E.G."/>
            <person name="Diener A."/>
            <person name="Gale L.R."/>
            <person name="Gardiner D.M."/>
            <person name="Goff S."/>
            <person name="Hammond-Kosack K.E."/>
            <person name="Hilburn K."/>
            <person name="Hua-Van A."/>
            <person name="Jonkers W."/>
            <person name="Kazan K."/>
            <person name="Kodira C.D."/>
            <person name="Koehrsen M."/>
            <person name="Kumar L."/>
            <person name="Lee Y.H."/>
            <person name="Li L."/>
            <person name="Manners J.M."/>
            <person name="Miranda-Saavedra D."/>
            <person name="Mukherjee M."/>
            <person name="Park G."/>
            <person name="Park J."/>
            <person name="Park S.Y."/>
            <person name="Proctor R.H."/>
            <person name="Regev A."/>
            <person name="Ruiz-Roldan M.C."/>
            <person name="Sain D."/>
            <person name="Sakthikumar S."/>
            <person name="Sykes S."/>
            <person name="Schwartz D.C."/>
            <person name="Turgeon B.G."/>
            <person name="Wapinski I."/>
            <person name="Yoder O."/>
            <person name="Young S."/>
            <person name="Zeng Q."/>
            <person name="Zhou S."/>
            <person name="Galagan J."/>
            <person name="Cuomo C.A."/>
            <person name="Kistler H.C."/>
            <person name="Rep M."/>
        </authorList>
    </citation>
    <scope>GENOME REANNOTATION</scope>
    <source>
        <strain evidence="2">PH-1 / ATCC MYA-4620 / FGSC 9075 / NRRL 31084</strain>
    </source>
</reference>